<evidence type="ECO:0000256" key="6">
    <source>
        <dbReference type="ARBA" id="ARBA00034000"/>
    </source>
</evidence>
<dbReference type="EC" id="3.4.16.4" evidence="4"/>
<comment type="pathway">
    <text evidence="2">Cell wall biogenesis; peptidoglycan biosynthesis.</text>
</comment>
<evidence type="ECO:0000256" key="2">
    <source>
        <dbReference type="ARBA" id="ARBA00004752"/>
    </source>
</evidence>
<keyword evidence="12" id="KW-1185">Reference proteome</keyword>
<keyword evidence="7" id="KW-0732">Signal</keyword>
<dbReference type="InterPro" id="IPR032710">
    <property type="entry name" value="NTF2-like_dom_sf"/>
</dbReference>
<dbReference type="STRING" id="519424.AZF04_13700"/>
<dbReference type="GO" id="GO:0008658">
    <property type="term" value="F:penicillin binding"/>
    <property type="evidence" value="ECO:0007669"/>
    <property type="project" value="InterPro"/>
</dbReference>
<feature type="domain" description="Penicillin-binding protein transpeptidase" evidence="8">
    <location>
        <begin position="354"/>
        <end position="663"/>
    </location>
</feature>
<dbReference type="SUPFAM" id="SSF56519">
    <property type="entry name" value="Penicillin binding protein dimerisation domain"/>
    <property type="match status" value="1"/>
</dbReference>
<dbReference type="Gene3D" id="3.10.450.100">
    <property type="entry name" value="NTF2-like, domain 1"/>
    <property type="match status" value="1"/>
</dbReference>
<dbReference type="GO" id="GO:0046677">
    <property type="term" value="P:response to antibiotic"/>
    <property type="evidence" value="ECO:0007669"/>
    <property type="project" value="InterPro"/>
</dbReference>
<dbReference type="InterPro" id="IPR012338">
    <property type="entry name" value="Beta-lactam/transpept-like"/>
</dbReference>
<feature type="domain" description="NTF2-like N-terminal transpeptidase" evidence="10">
    <location>
        <begin position="26"/>
        <end position="144"/>
    </location>
</feature>
<evidence type="ECO:0000259" key="9">
    <source>
        <dbReference type="Pfam" id="PF03717"/>
    </source>
</evidence>
<dbReference type="AlphaFoldDB" id="A0A162CM52"/>
<evidence type="ECO:0000256" key="3">
    <source>
        <dbReference type="ARBA" id="ARBA00007171"/>
    </source>
</evidence>
<evidence type="ECO:0000256" key="1">
    <source>
        <dbReference type="ARBA" id="ARBA00004370"/>
    </source>
</evidence>
<accession>A0A162CM52</accession>
<sequence>MKGRYVSFILLLLFLCTACNEVSDPESVAKEIENAYKEMNYDHFYTYLKQQDSGVDSEESFIQWFHDVDESVQILSRNLELTQIEEEETEENQVYYEANVEIETVLGTLSNRFRVSFQQIEQNEENNWKMSWDTAFVLPQIENGESAVLRVEHPKRGEIFDRNQHPLAINGELLEVAIVPERMEGKETEQIEFLADLISVSKEYIEEKLNQEWVKRDPTQIVPIKAMKKDPALMEALEGSRDSGPTYRLIEGREYPLAEKAAHLTGYIGPITEEELNENDGYTASSYIGKTGLEYLYEGRLKGEPGGSIIIIGQDGTEKGILIEENPLDGEDMVISIDHELQRAAFQQLEGESGTNVMMDPSNGQILALVNAPAYDPNDFIVGFTGDEYKKLEENEGRPLLNRFSQTFVPGSTTKPIIAAIALENGWDYLEKINVPENNRWQLNESWGNHYITRVSGIPLTSLNLNEAMMYSDNIYFAKMALEIGSSSLIEGLNDFGFNDTLAFDYPLRKSTISSDEELTEVLLADTGYGQGELLVNPIHLAAMFTVFIHEGAMVNPTFSLDDEDHTYYNETIISPETAETVWQSLKEVIENSNGTGHNARIDGIGLAGKTGTAEHKSSQEESGKETGWFIAMSDSNPSVINLMMIEGIEDKGGSQYVVNKVRNLLLEIE</sequence>
<dbReference type="GO" id="GO:0009252">
    <property type="term" value="P:peptidoglycan biosynthetic process"/>
    <property type="evidence" value="ECO:0007669"/>
    <property type="project" value="UniProtKB-UniPathway"/>
</dbReference>
<feature type="domain" description="Penicillin-binding protein dimerisation" evidence="9">
    <location>
        <begin position="153"/>
        <end position="317"/>
    </location>
</feature>
<dbReference type="InterPro" id="IPR001460">
    <property type="entry name" value="PCN-bd_Tpept"/>
</dbReference>
<dbReference type="PANTHER" id="PTHR30627:SF25">
    <property type="entry name" value="PENICILLIN-BINDING PROTEIN 3"/>
    <property type="match status" value="1"/>
</dbReference>
<organism evidence="11 12">
    <name type="scientific">Alkalihalobacillus trypoxylicola</name>
    <dbReference type="NCBI Taxonomy" id="519424"/>
    <lineage>
        <taxon>Bacteria</taxon>
        <taxon>Bacillati</taxon>
        <taxon>Bacillota</taxon>
        <taxon>Bacilli</taxon>
        <taxon>Bacillales</taxon>
        <taxon>Bacillaceae</taxon>
        <taxon>Alkalihalobacillus</taxon>
    </lineage>
</organism>
<evidence type="ECO:0000256" key="5">
    <source>
        <dbReference type="ARBA" id="ARBA00023136"/>
    </source>
</evidence>
<evidence type="ECO:0000256" key="4">
    <source>
        <dbReference type="ARBA" id="ARBA00012448"/>
    </source>
</evidence>
<evidence type="ECO:0000256" key="7">
    <source>
        <dbReference type="SAM" id="SignalP"/>
    </source>
</evidence>
<dbReference type="InterPro" id="IPR050515">
    <property type="entry name" value="Beta-lactam/transpept"/>
</dbReference>
<evidence type="ECO:0000313" key="12">
    <source>
        <dbReference type="Proteomes" id="UP000075806"/>
    </source>
</evidence>
<protein>
    <recommendedName>
        <fullName evidence="4">serine-type D-Ala-D-Ala carboxypeptidase</fullName>
        <ecNumber evidence="4">3.4.16.4</ecNumber>
    </recommendedName>
</protein>
<reference evidence="11" key="1">
    <citation type="submission" date="2016-02" db="EMBL/GenBank/DDBJ databases">
        <title>Genome sequence of Bacillus trypoxylicola KCTC 13244(T).</title>
        <authorList>
            <person name="Jeong H."/>
            <person name="Park S.-H."/>
            <person name="Choi S.-K."/>
        </authorList>
    </citation>
    <scope>NUCLEOTIDE SEQUENCE [LARGE SCALE GENOMIC DNA]</scope>
    <source>
        <strain evidence="11">KCTC 13244</strain>
    </source>
</reference>
<dbReference type="GO" id="GO:0009002">
    <property type="term" value="F:serine-type D-Ala-D-Ala carboxypeptidase activity"/>
    <property type="evidence" value="ECO:0007669"/>
    <property type="project" value="UniProtKB-EC"/>
</dbReference>
<dbReference type="UniPathway" id="UPA00219"/>
<dbReference type="SUPFAM" id="SSF56601">
    <property type="entry name" value="beta-lactamase/transpeptidase-like"/>
    <property type="match status" value="1"/>
</dbReference>
<dbReference type="RefSeq" id="WP_061950311.1">
    <property type="nucleotide sequence ID" value="NZ_LTAO01000040.1"/>
</dbReference>
<name>A0A162CM52_9BACI</name>
<dbReference type="OrthoDB" id="9766847at2"/>
<dbReference type="EMBL" id="LTAO01000040">
    <property type="protein sequence ID" value="KYG25540.1"/>
    <property type="molecule type" value="Genomic_DNA"/>
</dbReference>
<dbReference type="InterPro" id="IPR007887">
    <property type="entry name" value="MecA_N"/>
</dbReference>
<dbReference type="InterPro" id="IPR036138">
    <property type="entry name" value="PBP_dimer_sf"/>
</dbReference>
<dbReference type="Proteomes" id="UP000075806">
    <property type="component" value="Unassembled WGS sequence"/>
</dbReference>
<dbReference type="InterPro" id="IPR005311">
    <property type="entry name" value="PBP_dimer"/>
</dbReference>
<dbReference type="Gene3D" id="3.40.710.10">
    <property type="entry name" value="DD-peptidase/beta-lactamase superfamily"/>
    <property type="match status" value="1"/>
</dbReference>
<feature type="signal peptide" evidence="7">
    <location>
        <begin position="1"/>
        <end position="18"/>
    </location>
</feature>
<dbReference type="GO" id="GO:0005886">
    <property type="term" value="C:plasma membrane"/>
    <property type="evidence" value="ECO:0007669"/>
    <property type="project" value="TreeGrafter"/>
</dbReference>
<dbReference type="Pfam" id="PF05223">
    <property type="entry name" value="MecA_N"/>
    <property type="match status" value="1"/>
</dbReference>
<dbReference type="GO" id="GO:0071555">
    <property type="term" value="P:cell wall organization"/>
    <property type="evidence" value="ECO:0007669"/>
    <property type="project" value="TreeGrafter"/>
</dbReference>
<evidence type="ECO:0000259" key="10">
    <source>
        <dbReference type="Pfam" id="PF05223"/>
    </source>
</evidence>
<dbReference type="Pfam" id="PF00905">
    <property type="entry name" value="Transpeptidase"/>
    <property type="match status" value="1"/>
</dbReference>
<comment type="catalytic activity">
    <reaction evidence="6">
        <text>Preferential cleavage: (Ac)2-L-Lys-D-Ala-|-D-Ala. Also transpeptidation of peptidyl-alanyl moieties that are N-acyl substituents of D-alanine.</text>
        <dbReference type="EC" id="3.4.16.4"/>
    </reaction>
</comment>
<feature type="chain" id="PRO_5038486778" description="serine-type D-Ala-D-Ala carboxypeptidase" evidence="7">
    <location>
        <begin position="19"/>
        <end position="670"/>
    </location>
</feature>
<dbReference type="SUPFAM" id="SSF54427">
    <property type="entry name" value="NTF2-like"/>
    <property type="match status" value="1"/>
</dbReference>
<comment type="subcellular location">
    <subcellularLocation>
        <location evidence="1">Membrane</location>
    </subcellularLocation>
</comment>
<proteinExistence type="inferred from homology"/>
<evidence type="ECO:0000259" key="8">
    <source>
        <dbReference type="Pfam" id="PF00905"/>
    </source>
</evidence>
<dbReference type="PANTHER" id="PTHR30627">
    <property type="entry name" value="PEPTIDOGLYCAN D,D-TRANSPEPTIDASE"/>
    <property type="match status" value="1"/>
</dbReference>
<evidence type="ECO:0000313" key="11">
    <source>
        <dbReference type="EMBL" id="KYG25540.1"/>
    </source>
</evidence>
<dbReference type="Gene3D" id="3.90.1310.10">
    <property type="entry name" value="Penicillin-binding protein 2a (Domain 2)"/>
    <property type="match status" value="1"/>
</dbReference>
<gene>
    <name evidence="11" type="ORF">AZF04_13700</name>
</gene>
<comment type="caution">
    <text evidence="11">The sequence shown here is derived from an EMBL/GenBank/DDBJ whole genome shotgun (WGS) entry which is preliminary data.</text>
</comment>
<dbReference type="GO" id="GO:0071972">
    <property type="term" value="F:peptidoglycan L,D-transpeptidase activity"/>
    <property type="evidence" value="ECO:0007669"/>
    <property type="project" value="TreeGrafter"/>
</dbReference>
<keyword evidence="5" id="KW-0472">Membrane</keyword>
<comment type="similarity">
    <text evidence="3">Belongs to the transpeptidase family.</text>
</comment>
<dbReference type="Pfam" id="PF03717">
    <property type="entry name" value="PBP_dimer"/>
    <property type="match status" value="1"/>
</dbReference>
<dbReference type="Gene3D" id="3.30.1390.30">
    <property type="entry name" value="Penicillin-binding protein 2a, domain 3"/>
    <property type="match status" value="1"/>
</dbReference>